<evidence type="ECO:0000256" key="1">
    <source>
        <dbReference type="ARBA" id="ARBA00006354"/>
    </source>
</evidence>
<dbReference type="GO" id="GO:0003677">
    <property type="term" value="F:DNA binding"/>
    <property type="evidence" value="ECO:0007669"/>
    <property type="project" value="InterPro"/>
</dbReference>
<dbReference type="InterPro" id="IPR027417">
    <property type="entry name" value="P-loop_NTPase"/>
</dbReference>
<dbReference type="InterPro" id="IPR000523">
    <property type="entry name" value="Mg_chelatse_chII-like_cat_dom"/>
</dbReference>
<dbReference type="KEGG" id="gms:SOIL9_85610"/>
<comment type="similarity">
    <text evidence="1">Belongs to the Mg-chelatase subunits D/I family. ComM subfamily.</text>
</comment>
<dbReference type="Gene3D" id="3.40.50.300">
    <property type="entry name" value="P-loop containing nucleotide triphosphate hydrolases"/>
    <property type="match status" value="1"/>
</dbReference>
<dbReference type="RefSeq" id="WP_162671847.1">
    <property type="nucleotide sequence ID" value="NZ_LR593886.1"/>
</dbReference>
<dbReference type="Pfam" id="PF01078">
    <property type="entry name" value="Mg_chelatase"/>
    <property type="match status" value="1"/>
</dbReference>
<proteinExistence type="inferred from homology"/>
<evidence type="ECO:0000256" key="3">
    <source>
        <dbReference type="ARBA" id="ARBA00022840"/>
    </source>
</evidence>
<dbReference type="Proteomes" id="UP000464178">
    <property type="component" value="Chromosome"/>
</dbReference>
<dbReference type="InterPro" id="IPR003593">
    <property type="entry name" value="AAA+_ATPase"/>
</dbReference>
<dbReference type="SUPFAM" id="SSF52540">
    <property type="entry name" value="P-loop containing nucleoside triphosphate hydrolases"/>
    <property type="match status" value="1"/>
</dbReference>
<keyword evidence="2" id="KW-0547">Nucleotide-binding</keyword>
<evidence type="ECO:0000313" key="5">
    <source>
        <dbReference type="EMBL" id="VTR99309.1"/>
    </source>
</evidence>
<sequence>MLAQLNTFALLGIDAVPVQVEVDTSPAQQPRTVIVGLPEMAVRESIHRIERALVNLGYRLPTGRTVVNLAPADLRKDAGAFDLPIALGLITSLGQIVADQIETFAIVGELALDGTVRPIVGALSVAMEARARGIDKLIVPSANAREASVVREVEVYGVGSLAEAVGIVTGLAPIDPVSPPTDDIEANLNKYAIDFADVKGQEFAKRALTVAASGGHNVLMLGSPGSGKTMLARRLPTILPPLTPNESLETTRVYSAVGKLQPGEALLCTRPFRSPHHTISDAGMVGGGGVPQPGEISLAHHGVLFLDELPEFNRRSLEALRQPLEEGRVTISRAAHSTTFPADFVLCAAMNPCPCGFLGDPKKPCKCAPIAVEKYMGRVSGPLLDRIDLHIEVPPVPFEDLSKPGDGTGSAAMREQVFAARAIQAQRFGSKAGGLNGRMTSKQIRTYCVLDADGQTTLKEAMEALGLSARAHDRILRVARTIADLAGSDRITQDHVAEAIGFRALDRKLWER</sequence>
<dbReference type="InterPro" id="IPR004482">
    <property type="entry name" value="Mg_chelat-rel"/>
</dbReference>
<dbReference type="SUPFAM" id="SSF54211">
    <property type="entry name" value="Ribosomal protein S5 domain 2-like"/>
    <property type="match status" value="1"/>
</dbReference>
<accession>A0A6P2DEZ2</accession>
<keyword evidence="6" id="KW-1185">Reference proteome</keyword>
<name>A0A6P2DEZ2_9BACT</name>
<organism evidence="5 6">
    <name type="scientific">Gemmata massiliana</name>
    <dbReference type="NCBI Taxonomy" id="1210884"/>
    <lineage>
        <taxon>Bacteria</taxon>
        <taxon>Pseudomonadati</taxon>
        <taxon>Planctomycetota</taxon>
        <taxon>Planctomycetia</taxon>
        <taxon>Gemmatales</taxon>
        <taxon>Gemmataceae</taxon>
        <taxon>Gemmata</taxon>
    </lineage>
</organism>
<evidence type="ECO:0000313" key="6">
    <source>
        <dbReference type="Proteomes" id="UP000464178"/>
    </source>
</evidence>
<dbReference type="PRINTS" id="PR01657">
    <property type="entry name" value="MCMFAMILY"/>
</dbReference>
<keyword evidence="3" id="KW-0067">ATP-binding</keyword>
<dbReference type="InterPro" id="IPR014721">
    <property type="entry name" value="Ribsml_uS5_D2-typ_fold_subgr"/>
</dbReference>
<dbReference type="AlphaFoldDB" id="A0A6P2DEZ2"/>
<reference evidence="5 6" key="1">
    <citation type="submission" date="2019-05" db="EMBL/GenBank/DDBJ databases">
        <authorList>
            <consortium name="Science for Life Laboratories"/>
        </authorList>
    </citation>
    <scope>NUCLEOTIDE SEQUENCE [LARGE SCALE GENOMIC DNA]</scope>
    <source>
        <strain evidence="5">Soil9</strain>
    </source>
</reference>
<dbReference type="EMBL" id="LR593886">
    <property type="protein sequence ID" value="VTR99309.1"/>
    <property type="molecule type" value="Genomic_DNA"/>
</dbReference>
<dbReference type="InterPro" id="IPR025158">
    <property type="entry name" value="Mg_chelat-rel_C"/>
</dbReference>
<evidence type="ECO:0000256" key="2">
    <source>
        <dbReference type="ARBA" id="ARBA00022741"/>
    </source>
</evidence>
<dbReference type="InterPro" id="IPR020568">
    <property type="entry name" value="Ribosomal_Su5_D2-typ_SF"/>
</dbReference>
<dbReference type="GO" id="GO:0005524">
    <property type="term" value="F:ATP binding"/>
    <property type="evidence" value="ECO:0007669"/>
    <property type="project" value="UniProtKB-KW"/>
</dbReference>
<dbReference type="SMART" id="SM00382">
    <property type="entry name" value="AAA"/>
    <property type="match status" value="1"/>
</dbReference>
<dbReference type="InterPro" id="IPR045006">
    <property type="entry name" value="CHLI-like"/>
</dbReference>
<evidence type="ECO:0000259" key="4">
    <source>
        <dbReference type="SMART" id="SM00382"/>
    </source>
</evidence>
<feature type="domain" description="AAA+ ATPase" evidence="4">
    <location>
        <begin position="214"/>
        <end position="397"/>
    </location>
</feature>
<dbReference type="PANTHER" id="PTHR32039">
    <property type="entry name" value="MAGNESIUM-CHELATASE SUBUNIT CHLI"/>
    <property type="match status" value="1"/>
</dbReference>
<gene>
    <name evidence="5" type="ORF">SOIL9_85610</name>
</gene>
<dbReference type="InterPro" id="IPR001208">
    <property type="entry name" value="MCM_dom"/>
</dbReference>
<protein>
    <recommendedName>
        <fullName evidence="4">AAA+ ATPase domain-containing protein</fullName>
    </recommendedName>
</protein>
<dbReference type="PANTHER" id="PTHR32039:SF7">
    <property type="entry name" value="COMPETENCE PROTEIN COMM"/>
    <property type="match status" value="1"/>
</dbReference>
<dbReference type="Pfam" id="PF13335">
    <property type="entry name" value="Mg_chelatase_C"/>
    <property type="match status" value="1"/>
</dbReference>
<dbReference type="Pfam" id="PF13541">
    <property type="entry name" value="ChlI"/>
    <property type="match status" value="1"/>
</dbReference>
<dbReference type="Gene3D" id="3.30.230.10">
    <property type="match status" value="1"/>
</dbReference>
<dbReference type="NCBIfam" id="TIGR00368">
    <property type="entry name" value="YifB family Mg chelatase-like AAA ATPase"/>
    <property type="match status" value="1"/>
</dbReference>